<protein>
    <recommendedName>
        <fullName evidence="4">Adenylate kinase</fullName>
    </recommendedName>
</protein>
<accession>A0A061AF26</accession>
<dbReference type="GO" id="GO:0097225">
    <property type="term" value="C:sperm midpiece"/>
    <property type="evidence" value="ECO:0007669"/>
    <property type="project" value="TreeGrafter"/>
</dbReference>
<dbReference type="SUPFAM" id="SSF52540">
    <property type="entry name" value="P-loop containing nucleoside triphosphate hydrolases"/>
    <property type="match status" value="1"/>
</dbReference>
<dbReference type="GO" id="GO:0007288">
    <property type="term" value="P:sperm axoneme assembly"/>
    <property type="evidence" value="ECO:0007669"/>
    <property type="project" value="TreeGrafter"/>
</dbReference>
<dbReference type="STRING" id="8022.A0A061AF26"/>
<reference evidence="2" key="1">
    <citation type="journal article" date="2014" name="Nat. Commun.">
        <title>The rainbow trout genome provides novel insights into evolution after whole-genome duplication in vertebrates.</title>
        <authorList>
            <person name="Berthelot C."/>
            <person name="Brunet F."/>
            <person name="Chalopin D."/>
            <person name="Juanchich A."/>
            <person name="Bernard M."/>
            <person name="Noel B."/>
            <person name="Bento P."/>
            <person name="Da Silva C."/>
            <person name="Labadie K."/>
            <person name="Alberti A."/>
            <person name="Aury J.M."/>
            <person name="Louis A."/>
            <person name="Dehais P."/>
            <person name="Bardou P."/>
            <person name="Montfort J."/>
            <person name="Klopp C."/>
            <person name="Cabau C."/>
            <person name="Gaspin C."/>
            <person name="Thorgaard G.H."/>
            <person name="Boussaha M."/>
            <person name="Quillet E."/>
            <person name="Guyomard R."/>
            <person name="Galiana D."/>
            <person name="Bobe J."/>
            <person name="Volff J.N."/>
            <person name="Genet C."/>
            <person name="Wincker P."/>
            <person name="Jaillon O."/>
            <person name="Roest Crollius H."/>
            <person name="Guiguen Y."/>
        </authorList>
    </citation>
    <scope>NUCLEOTIDE SEQUENCE [LARGE SCALE GENOMIC DNA]</scope>
</reference>
<dbReference type="Proteomes" id="UP000193380">
    <property type="component" value="Unassembled WGS sequence"/>
</dbReference>
<dbReference type="PANTHER" id="PTHR14919">
    <property type="entry name" value="KPL2-RELATED"/>
    <property type="match status" value="1"/>
</dbReference>
<dbReference type="EMBL" id="FR978900">
    <property type="protein sequence ID" value="CDR18502.1"/>
    <property type="molecule type" value="Genomic_DNA"/>
</dbReference>
<evidence type="ECO:0000313" key="2">
    <source>
        <dbReference type="EMBL" id="CDR18502.1"/>
    </source>
</evidence>
<reference evidence="2" key="2">
    <citation type="submission" date="2014-03" db="EMBL/GenBank/DDBJ databases">
        <authorList>
            <person name="Genoscope - CEA"/>
        </authorList>
    </citation>
    <scope>NUCLEOTIDE SEQUENCE</scope>
</reference>
<name>A0A061AF26_ONCMY</name>
<gene>
    <name evidence="2" type="ORF">GSONMT00039470001</name>
</gene>
<sequence length="233" mass="26115">MSRCVQTFDWYCIYYLYICIRNNKEHPSQLSVRAQHGAAVEKFLRKGRSVPDELLVDIAVEAIRAIPADSGWILDGFPVDLTQAKLLEKALGGSDTGKERKRRNKRSNLSVDSNAPKEPPPPSPVLDLALLLDVSDDHVLDRAAKQACEFHSPGPRSVCVVLPTPMVVVTGPMVIVTQRYLDHRGRHDNTNSSRYPGCMFQVFTSIHHNSTGYNRCITVQDTTGVEQYRIQQV</sequence>
<dbReference type="InterPro" id="IPR052634">
    <property type="entry name" value="Sperm_flagellar-bone_growth"/>
</dbReference>
<dbReference type="PaxDb" id="8022-A0A061AF26"/>
<dbReference type="InterPro" id="IPR027417">
    <property type="entry name" value="P-loop_NTPase"/>
</dbReference>
<dbReference type="PANTHER" id="PTHR14919:SF0">
    <property type="entry name" value="SPERM FLAGELLAR PROTEIN 2"/>
    <property type="match status" value="1"/>
</dbReference>
<dbReference type="Gene3D" id="3.40.50.300">
    <property type="entry name" value="P-loop containing nucleotide triphosphate hydrolases"/>
    <property type="match status" value="1"/>
</dbReference>
<organism evidence="2 3">
    <name type="scientific">Oncorhynchus mykiss</name>
    <name type="common">Rainbow trout</name>
    <name type="synonym">Salmo gairdneri</name>
    <dbReference type="NCBI Taxonomy" id="8022"/>
    <lineage>
        <taxon>Eukaryota</taxon>
        <taxon>Metazoa</taxon>
        <taxon>Chordata</taxon>
        <taxon>Craniata</taxon>
        <taxon>Vertebrata</taxon>
        <taxon>Euteleostomi</taxon>
        <taxon>Actinopterygii</taxon>
        <taxon>Neopterygii</taxon>
        <taxon>Teleostei</taxon>
        <taxon>Protacanthopterygii</taxon>
        <taxon>Salmoniformes</taxon>
        <taxon>Salmonidae</taxon>
        <taxon>Salmoninae</taxon>
        <taxon>Oncorhynchus</taxon>
    </lineage>
</organism>
<dbReference type="Pfam" id="PF00406">
    <property type="entry name" value="ADK"/>
    <property type="match status" value="1"/>
</dbReference>
<evidence type="ECO:0000313" key="3">
    <source>
        <dbReference type="Proteomes" id="UP000193380"/>
    </source>
</evidence>
<evidence type="ECO:0008006" key="4">
    <source>
        <dbReference type="Google" id="ProtNLM"/>
    </source>
</evidence>
<dbReference type="GO" id="GO:0002177">
    <property type="term" value="C:manchette"/>
    <property type="evidence" value="ECO:0007669"/>
    <property type="project" value="TreeGrafter"/>
</dbReference>
<dbReference type="AlphaFoldDB" id="A0A061AF26"/>
<evidence type="ECO:0000256" key="1">
    <source>
        <dbReference type="SAM" id="MobiDB-lite"/>
    </source>
</evidence>
<proteinExistence type="predicted"/>
<feature type="region of interest" description="Disordered" evidence="1">
    <location>
        <begin position="92"/>
        <end position="124"/>
    </location>
</feature>